<dbReference type="Proteomes" id="UP000790377">
    <property type="component" value="Unassembled WGS sequence"/>
</dbReference>
<comment type="caution">
    <text evidence="1">The sequence shown here is derived from an EMBL/GenBank/DDBJ whole genome shotgun (WGS) entry which is preliminary data.</text>
</comment>
<protein>
    <submittedName>
        <fullName evidence="1">Uncharacterized protein</fullName>
    </submittedName>
</protein>
<proteinExistence type="predicted"/>
<evidence type="ECO:0000313" key="1">
    <source>
        <dbReference type="EMBL" id="KAH7902988.1"/>
    </source>
</evidence>
<accession>A0ACB7ZQE1</accession>
<gene>
    <name evidence="1" type="ORF">BJ138DRAFT_1120865</name>
</gene>
<keyword evidence="2" id="KW-1185">Reference proteome</keyword>
<sequence>MLWSSSAKALEPRQRELRIDVISQFNRPFIRPYNGAAVDGFIEYLKTNNRKFSQGNYYGKFCAIIQSSGTGKSRLIVELRHRKVIVIYMDLRSVNDNGFPERDDIPATILTEEFGFDKDVYFARCCHFLEALFKAIQTEFQSVPRDAKPESVGDFIRNWNEGMCSMGSRSRATFFDRVRAAYNQIPSTAASSVVAAYENMLNALQHIIKSNTDEPQLVIAFDEAHTLNQGRNDFSPMHMLCRAISEYSRFCQPQSESVWVVFVSTTFDIANFSVPPATIQNSARFVVAGELLFPPYVQLGWDQGAAALGDVATKDVSRVDHIIRFGRPLWTSINDMDPQGMSGVIAVAGMKLCKSSRFEANDQNLALAALSQRFCLDVSVGHPEAVRYLETAVASHLRVCLAVTEDRTWKSTSYPSEPFLSCVAAGLIHRSEGTLRDTLGALVTKVEGGLFEIGQNGELASRLLWLLAKDIYVRKVLHANIRGIRCIGQQDFIDCVRVPEIAFLEYVLGDPFTKALHQQTRGGLDSSGQLWTESQSPQKGFYISSSIQTGLRLSTSVQIGYRLSQHHRDITKHYILLTIVLED</sequence>
<reference evidence="1" key="1">
    <citation type="journal article" date="2021" name="New Phytol.">
        <title>Evolutionary innovations through gain and loss of genes in the ectomycorrhizal Boletales.</title>
        <authorList>
            <person name="Wu G."/>
            <person name="Miyauchi S."/>
            <person name="Morin E."/>
            <person name="Kuo A."/>
            <person name="Drula E."/>
            <person name="Varga T."/>
            <person name="Kohler A."/>
            <person name="Feng B."/>
            <person name="Cao Y."/>
            <person name="Lipzen A."/>
            <person name="Daum C."/>
            <person name="Hundley H."/>
            <person name="Pangilinan J."/>
            <person name="Johnson J."/>
            <person name="Barry K."/>
            <person name="LaButti K."/>
            <person name="Ng V."/>
            <person name="Ahrendt S."/>
            <person name="Min B."/>
            <person name="Choi I.G."/>
            <person name="Park H."/>
            <person name="Plett J.M."/>
            <person name="Magnuson J."/>
            <person name="Spatafora J.W."/>
            <person name="Nagy L.G."/>
            <person name="Henrissat B."/>
            <person name="Grigoriev I.V."/>
            <person name="Yang Z.L."/>
            <person name="Xu J."/>
            <person name="Martin F.M."/>
        </authorList>
    </citation>
    <scope>NUCLEOTIDE SEQUENCE</scope>
    <source>
        <strain evidence="1">ATCC 28755</strain>
    </source>
</reference>
<organism evidence="1 2">
    <name type="scientific">Hygrophoropsis aurantiaca</name>
    <dbReference type="NCBI Taxonomy" id="72124"/>
    <lineage>
        <taxon>Eukaryota</taxon>
        <taxon>Fungi</taxon>
        <taxon>Dikarya</taxon>
        <taxon>Basidiomycota</taxon>
        <taxon>Agaricomycotina</taxon>
        <taxon>Agaricomycetes</taxon>
        <taxon>Agaricomycetidae</taxon>
        <taxon>Boletales</taxon>
        <taxon>Coniophorineae</taxon>
        <taxon>Hygrophoropsidaceae</taxon>
        <taxon>Hygrophoropsis</taxon>
    </lineage>
</organism>
<dbReference type="EMBL" id="MU269329">
    <property type="protein sequence ID" value="KAH7902988.1"/>
    <property type="molecule type" value="Genomic_DNA"/>
</dbReference>
<evidence type="ECO:0000313" key="2">
    <source>
        <dbReference type="Proteomes" id="UP000790377"/>
    </source>
</evidence>
<name>A0ACB7ZQE1_9AGAM</name>